<accession>A0A7X0IDE8</accession>
<evidence type="ECO:0000313" key="6">
    <source>
        <dbReference type="EMBL" id="MBB6472960.1"/>
    </source>
</evidence>
<dbReference type="Gene3D" id="3.40.50.2000">
    <property type="entry name" value="Glycogen Phosphorylase B"/>
    <property type="match status" value="2"/>
</dbReference>
<gene>
    <name evidence="6" type="ORF">BJ992_002391</name>
</gene>
<evidence type="ECO:0000259" key="4">
    <source>
        <dbReference type="Pfam" id="PF00534"/>
    </source>
</evidence>
<evidence type="ECO:0000259" key="5">
    <source>
        <dbReference type="Pfam" id="PF13579"/>
    </source>
</evidence>
<feature type="domain" description="Glycosyltransferase subfamily 4-like N-terminal" evidence="5">
    <location>
        <begin position="10"/>
        <end position="174"/>
    </location>
</feature>
<reference evidence="6 7" key="1">
    <citation type="submission" date="2020-08" db="EMBL/GenBank/DDBJ databases">
        <title>Sequencing the genomes of 1000 actinobacteria strains.</title>
        <authorList>
            <person name="Klenk H.-P."/>
        </authorList>
    </citation>
    <scope>NUCLEOTIDE SEQUENCE [LARGE SCALE GENOMIC DNA]</scope>
    <source>
        <strain evidence="6 7">DSM 44936</strain>
    </source>
</reference>
<dbReference type="AlphaFoldDB" id="A0A7X0IDE8"/>
<evidence type="ECO:0000256" key="3">
    <source>
        <dbReference type="ARBA" id="ARBA00022679"/>
    </source>
</evidence>
<dbReference type="Proteomes" id="UP000555564">
    <property type="component" value="Unassembled WGS sequence"/>
</dbReference>
<comment type="similarity">
    <text evidence="1">Belongs to the glycosyltransferase group 1 family. Glycosyltransferase 4 subfamily.</text>
</comment>
<keyword evidence="3 6" id="KW-0808">Transferase</keyword>
<comment type="caution">
    <text evidence="6">The sequence shown here is derived from an EMBL/GenBank/DDBJ whole genome shotgun (WGS) entry which is preliminary data.</text>
</comment>
<evidence type="ECO:0000313" key="7">
    <source>
        <dbReference type="Proteomes" id="UP000555564"/>
    </source>
</evidence>
<name>A0A7X0IDE8_9ACTN</name>
<dbReference type="RefSeq" id="WP_246496608.1">
    <property type="nucleotide sequence ID" value="NZ_BAAALO010000032.1"/>
</dbReference>
<keyword evidence="7" id="KW-1185">Reference proteome</keyword>
<keyword evidence="2" id="KW-0328">Glycosyltransferase</keyword>
<evidence type="ECO:0000256" key="1">
    <source>
        <dbReference type="ARBA" id="ARBA00009481"/>
    </source>
</evidence>
<dbReference type="Pfam" id="PF13579">
    <property type="entry name" value="Glyco_trans_4_4"/>
    <property type="match status" value="1"/>
</dbReference>
<feature type="domain" description="Glycosyl transferase family 1" evidence="4">
    <location>
        <begin position="186"/>
        <end position="347"/>
    </location>
</feature>
<evidence type="ECO:0000256" key="2">
    <source>
        <dbReference type="ARBA" id="ARBA00022676"/>
    </source>
</evidence>
<proteinExistence type="inferred from homology"/>
<dbReference type="GO" id="GO:0016757">
    <property type="term" value="F:glycosyltransferase activity"/>
    <property type="evidence" value="ECO:0007669"/>
    <property type="project" value="UniProtKB-KW"/>
</dbReference>
<dbReference type="PANTHER" id="PTHR12526:SF640">
    <property type="entry name" value="COLANIC ACID BIOSYNTHESIS GLYCOSYLTRANSFERASE WCAL-RELATED"/>
    <property type="match status" value="1"/>
</dbReference>
<dbReference type="Pfam" id="PF00534">
    <property type="entry name" value="Glycos_transf_1"/>
    <property type="match status" value="1"/>
</dbReference>
<dbReference type="PANTHER" id="PTHR12526">
    <property type="entry name" value="GLYCOSYLTRANSFERASE"/>
    <property type="match status" value="1"/>
</dbReference>
<protein>
    <submittedName>
        <fullName evidence="6">Glycosyltransferase involved in cell wall biosynthesis</fullName>
    </submittedName>
</protein>
<sequence length="390" mass="41698">MRIIARMNVGGPARQVSALCRHLDPARFEQRLYVGQVQEGEADFLDLCESDLDARVVPGLGRSVSPLDDLGALTGLVAEMRRFRPHIVHTHTAKAGALGRAAAILTRRPAIVHTFHGHLLNGYFSPATTRLVAGLERVLARRSERLLSVGARVRDDLLAHRVGRPGQYVVMPPGTGVGDVPERAVARRRLGLPPDVPVVAYVGRVTAIKRPDRFLEVVRAVRAVRGDVRFLVCGSGELSGLLADAARELGGALRILGWRAEVGEVYAACDLVLLTSDNEGMPLSLIEAGMAGVPAVATRVGSVAEVVEHEVTGLLAATDVEELSACVLRLLADEPLRRSMAEAARRRTTRLFGAARLVADTEAVYTEIARAHGWEPAGPAAASHARAEGG</sequence>
<dbReference type="InterPro" id="IPR028098">
    <property type="entry name" value="Glyco_trans_4-like_N"/>
</dbReference>
<dbReference type="InterPro" id="IPR001296">
    <property type="entry name" value="Glyco_trans_1"/>
</dbReference>
<dbReference type="EMBL" id="JACHIU010000001">
    <property type="protein sequence ID" value="MBB6472960.1"/>
    <property type="molecule type" value="Genomic_DNA"/>
</dbReference>
<organism evidence="6 7">
    <name type="scientific">Sphaerisporangium rubeum</name>
    <dbReference type="NCBI Taxonomy" id="321317"/>
    <lineage>
        <taxon>Bacteria</taxon>
        <taxon>Bacillati</taxon>
        <taxon>Actinomycetota</taxon>
        <taxon>Actinomycetes</taxon>
        <taxon>Streptosporangiales</taxon>
        <taxon>Streptosporangiaceae</taxon>
        <taxon>Sphaerisporangium</taxon>
    </lineage>
</organism>
<dbReference type="SUPFAM" id="SSF53756">
    <property type="entry name" value="UDP-Glycosyltransferase/glycogen phosphorylase"/>
    <property type="match status" value="1"/>
</dbReference>